<dbReference type="Pfam" id="PF00144">
    <property type="entry name" value="Beta-lactamase"/>
    <property type="match status" value="1"/>
</dbReference>
<protein>
    <submittedName>
        <fullName evidence="4">Penicillin-binding protein 4</fullName>
    </submittedName>
</protein>
<evidence type="ECO:0000256" key="2">
    <source>
        <dbReference type="ARBA" id="ARBA00023136"/>
    </source>
</evidence>
<evidence type="ECO:0000259" key="3">
    <source>
        <dbReference type="Pfam" id="PF00144"/>
    </source>
</evidence>
<dbReference type="Proteomes" id="UP000680038">
    <property type="component" value="Unassembled WGS sequence"/>
</dbReference>
<dbReference type="GO" id="GO:0016020">
    <property type="term" value="C:membrane"/>
    <property type="evidence" value="ECO:0007669"/>
    <property type="project" value="UniProtKB-SubCell"/>
</dbReference>
<sequence>MRNVLLTAFKMYKSCLNRPKTRWAGVVILAGLFLFSCKTSKKVTVTKDMKTRLDNLLATVPDFSGVLLVADQGKIVYHKAWGYRSFETKESMDTASVFELASVSKQFTALTIMQMKEAGKLSFDDPIDKYLPGLPYTGVTIRHLLTHTSGLPDYQEIMDKYWNKTKVAGNTDNIAYLIQYHPPRLFEPGEKYAYSNTGYMLLASITEKVSGQDFITFCRTRFFGPAQMTQTDIRTVAEKKQLPNLAAGHIYVKEKQQYVPADSFPQFNYAIWLGNRKGPGRVSSTSADLLKWDRILYSGKIVKPETLLEAFSPTRLNDDSLSWYGFGWKIRQSKKGKVVWHNGDNPGYATQFERYIDADKTIILLSNNAHPKIPDILQSVEAIVEE</sequence>
<dbReference type="AlphaFoldDB" id="A0A916JII7"/>
<evidence type="ECO:0000313" key="5">
    <source>
        <dbReference type="Proteomes" id="UP000680038"/>
    </source>
</evidence>
<accession>A0A916JII7</accession>
<keyword evidence="5" id="KW-1185">Reference proteome</keyword>
<comment type="caution">
    <text evidence="4">The sequence shown here is derived from an EMBL/GenBank/DDBJ whole genome shotgun (WGS) entry which is preliminary data.</text>
</comment>
<dbReference type="InterPro" id="IPR012338">
    <property type="entry name" value="Beta-lactam/transpept-like"/>
</dbReference>
<keyword evidence="2" id="KW-0472">Membrane</keyword>
<dbReference type="Gene3D" id="3.40.710.10">
    <property type="entry name" value="DD-peptidase/beta-lactamase superfamily"/>
    <property type="match status" value="1"/>
</dbReference>
<name>A0A916JII7_9BACT</name>
<comment type="subcellular location">
    <subcellularLocation>
        <location evidence="1">Membrane</location>
    </subcellularLocation>
</comment>
<dbReference type="PANTHER" id="PTHR46825">
    <property type="entry name" value="D-ALANYL-D-ALANINE-CARBOXYPEPTIDASE/ENDOPEPTIDASE AMPH"/>
    <property type="match status" value="1"/>
</dbReference>
<organism evidence="4 5">
    <name type="scientific">Dyadobacter helix</name>
    <dbReference type="NCBI Taxonomy" id="2822344"/>
    <lineage>
        <taxon>Bacteria</taxon>
        <taxon>Pseudomonadati</taxon>
        <taxon>Bacteroidota</taxon>
        <taxon>Cytophagia</taxon>
        <taxon>Cytophagales</taxon>
        <taxon>Spirosomataceae</taxon>
        <taxon>Dyadobacter</taxon>
    </lineage>
</organism>
<reference evidence="4" key="1">
    <citation type="submission" date="2021-04" db="EMBL/GenBank/DDBJ databases">
        <authorList>
            <person name="Rodrigo-Torres L."/>
            <person name="Arahal R. D."/>
            <person name="Lucena T."/>
        </authorList>
    </citation>
    <scope>NUCLEOTIDE SEQUENCE</scope>
    <source>
        <strain evidence="4">CECT 9275</strain>
    </source>
</reference>
<feature type="domain" description="Beta-lactamase-related" evidence="3">
    <location>
        <begin position="55"/>
        <end position="371"/>
    </location>
</feature>
<evidence type="ECO:0000313" key="4">
    <source>
        <dbReference type="EMBL" id="CAG5018678.1"/>
    </source>
</evidence>
<evidence type="ECO:0000256" key="1">
    <source>
        <dbReference type="ARBA" id="ARBA00004370"/>
    </source>
</evidence>
<proteinExistence type="predicted"/>
<dbReference type="EMBL" id="CAJRAF010000004">
    <property type="protein sequence ID" value="CAG5018678.1"/>
    <property type="molecule type" value="Genomic_DNA"/>
</dbReference>
<dbReference type="PANTHER" id="PTHR46825:SF11">
    <property type="entry name" value="PENICILLIN-BINDING PROTEIN 4"/>
    <property type="match status" value="1"/>
</dbReference>
<dbReference type="InterPro" id="IPR001466">
    <property type="entry name" value="Beta-lactam-related"/>
</dbReference>
<dbReference type="SUPFAM" id="SSF56601">
    <property type="entry name" value="beta-lactamase/transpeptidase-like"/>
    <property type="match status" value="1"/>
</dbReference>
<dbReference type="InterPro" id="IPR050491">
    <property type="entry name" value="AmpC-like"/>
</dbReference>
<gene>
    <name evidence="4" type="primary">pbpE_4</name>
    <name evidence="4" type="ORF">DYBT9275_06049</name>
</gene>